<dbReference type="GO" id="GO:0043190">
    <property type="term" value="C:ATP-binding cassette (ABC) transporter complex"/>
    <property type="evidence" value="ECO:0007669"/>
    <property type="project" value="TreeGrafter"/>
</dbReference>
<evidence type="ECO:0000259" key="9">
    <source>
        <dbReference type="PROSITE" id="PS50893"/>
    </source>
</evidence>
<dbReference type="InterPro" id="IPR003593">
    <property type="entry name" value="AAA+_ATPase"/>
</dbReference>
<gene>
    <name evidence="10" type="ORF">AUJ95_03280</name>
</gene>
<reference evidence="10 11" key="1">
    <citation type="journal article" date="2016" name="Environ. Microbiol.">
        <title>Genomic resolution of a cold subsurface aquifer community provides metabolic insights for novel microbes adapted to high CO concentrations.</title>
        <authorList>
            <person name="Probst A.J."/>
            <person name="Castelle C.J."/>
            <person name="Singh A."/>
            <person name="Brown C.T."/>
            <person name="Anantharaman K."/>
            <person name="Sharon I."/>
            <person name="Hug L.A."/>
            <person name="Burstein D."/>
            <person name="Emerson J.B."/>
            <person name="Thomas B.C."/>
            <person name="Banfield J.F."/>
        </authorList>
    </citation>
    <scope>NUCLEOTIDE SEQUENCE [LARGE SCALE GENOMIC DNA]</scope>
    <source>
        <strain evidence="10">CG2_30_40_21</strain>
    </source>
</reference>
<dbReference type="STRING" id="1817895.AUJ95_03280"/>
<accession>A0A1J5EBS9</accession>
<keyword evidence="6" id="KW-0067">ATP-binding</keyword>
<dbReference type="GO" id="GO:0016887">
    <property type="term" value="F:ATP hydrolysis activity"/>
    <property type="evidence" value="ECO:0007669"/>
    <property type="project" value="InterPro"/>
</dbReference>
<proteinExistence type="inferred from homology"/>
<dbReference type="PANTHER" id="PTHR43553">
    <property type="entry name" value="HEAVY METAL TRANSPORTER"/>
    <property type="match status" value="1"/>
</dbReference>
<evidence type="ECO:0000313" key="10">
    <source>
        <dbReference type="EMBL" id="OIP41471.1"/>
    </source>
</evidence>
<evidence type="ECO:0000256" key="1">
    <source>
        <dbReference type="ARBA" id="ARBA00004236"/>
    </source>
</evidence>
<keyword evidence="4" id="KW-1003">Cell membrane</keyword>
<dbReference type="AlphaFoldDB" id="A0A1J5EBS9"/>
<evidence type="ECO:0000256" key="3">
    <source>
        <dbReference type="ARBA" id="ARBA00022448"/>
    </source>
</evidence>
<dbReference type="PANTHER" id="PTHR43553:SF21">
    <property type="entry name" value="ABC TRANSPORTER ATP-BINDING PROTEIN MA_1418-RELATED"/>
    <property type="match status" value="1"/>
</dbReference>
<dbReference type="Gene3D" id="3.40.50.300">
    <property type="entry name" value="P-loop containing nucleotide triphosphate hydrolases"/>
    <property type="match status" value="2"/>
</dbReference>
<dbReference type="InterPro" id="IPR027417">
    <property type="entry name" value="P-loop_NTPase"/>
</dbReference>
<dbReference type="FunFam" id="3.40.50.300:FF:000224">
    <property type="entry name" value="Energy-coupling factor transporter ATP-binding protein EcfA"/>
    <property type="match status" value="1"/>
</dbReference>
<dbReference type="EMBL" id="MNYI01000080">
    <property type="protein sequence ID" value="OIP41471.1"/>
    <property type="molecule type" value="Genomic_DNA"/>
</dbReference>
<protein>
    <recommendedName>
        <fullName evidence="9">ABC transporter domain-containing protein</fullName>
    </recommendedName>
</protein>
<dbReference type="CDD" id="cd03225">
    <property type="entry name" value="ABC_cobalt_CbiO_domain1"/>
    <property type="match status" value="2"/>
</dbReference>
<keyword evidence="3" id="KW-0813">Transport</keyword>
<dbReference type="GO" id="GO:0042626">
    <property type="term" value="F:ATPase-coupled transmembrane transporter activity"/>
    <property type="evidence" value="ECO:0007669"/>
    <property type="project" value="TreeGrafter"/>
</dbReference>
<evidence type="ECO:0000256" key="6">
    <source>
        <dbReference type="ARBA" id="ARBA00022840"/>
    </source>
</evidence>
<feature type="domain" description="ABC transporter" evidence="9">
    <location>
        <begin position="5"/>
        <end position="243"/>
    </location>
</feature>
<evidence type="ECO:0000256" key="5">
    <source>
        <dbReference type="ARBA" id="ARBA00022741"/>
    </source>
</evidence>
<evidence type="ECO:0000256" key="4">
    <source>
        <dbReference type="ARBA" id="ARBA00022475"/>
    </source>
</evidence>
<evidence type="ECO:0000256" key="7">
    <source>
        <dbReference type="ARBA" id="ARBA00022967"/>
    </source>
</evidence>
<comment type="similarity">
    <text evidence="2">Belongs to the ABC transporter superfamily.</text>
</comment>
<evidence type="ECO:0000256" key="2">
    <source>
        <dbReference type="ARBA" id="ARBA00005417"/>
    </source>
</evidence>
<feature type="domain" description="ABC transporter" evidence="9">
    <location>
        <begin position="302"/>
        <end position="535"/>
    </location>
</feature>
<dbReference type="InterPro" id="IPR015856">
    <property type="entry name" value="ABC_transpr_CbiO/EcfA_su"/>
</dbReference>
<evidence type="ECO:0000313" key="11">
    <source>
        <dbReference type="Proteomes" id="UP000183085"/>
    </source>
</evidence>
<evidence type="ECO:0000256" key="8">
    <source>
        <dbReference type="ARBA" id="ARBA00023136"/>
    </source>
</evidence>
<dbReference type="PROSITE" id="PS50893">
    <property type="entry name" value="ABC_TRANSPORTER_2"/>
    <property type="match status" value="2"/>
</dbReference>
<dbReference type="Proteomes" id="UP000183085">
    <property type="component" value="Unassembled WGS sequence"/>
</dbReference>
<dbReference type="SUPFAM" id="SSF52540">
    <property type="entry name" value="P-loop containing nucleoside triphosphate hydrolases"/>
    <property type="match status" value="2"/>
</dbReference>
<dbReference type="Pfam" id="PF00005">
    <property type="entry name" value="ABC_tran"/>
    <property type="match status" value="2"/>
</dbReference>
<dbReference type="InterPro" id="IPR003439">
    <property type="entry name" value="ABC_transporter-like_ATP-bd"/>
</dbReference>
<sequence>MIQTVTINDLSVRFPKQPKYAIDHLTLSIEKGEMVFIMGKSGSGKSTMIKCLNGVIPNLHPCEIQGSIEIFDDLTKSKAICEISRDIGVVSQDFDHQLFSSSVYLEVAFGPENLLIMPEEIRRLVKGTLMKTGLTGFEHRNPGTLSEGERQRLAIASILSMKPKIIVLDTSLTDLDPFGRNEILSVCEMLKEEGACIIVIWNESRELLSADRVIILDEGEMVADEKPKDILRKPLLLEKCGIRPWQIPVLFHEMGYAKQLPIDINEALKIAEKERWVISGKKYQQLIEQDAFNLNNYGEQVVWTTDMECIQPNGIKALNNINLKIREGEFVAIAGRNGSGKTALLNHLNGILLPTNGDVFILGWNTRDIDFSYLSHQVGFVSQNHGSLLFANSVFEEVAFGPQNLGCSRDEIYRRVYDVLKMVKLEKYEDERPDLLTKGEQQRLALASMFAIKPKIILLDEPVSGLDYQEIKSLMELLVGLNQKGHTIIMATQCMWLIAEYSHRMLIMKNGGIIGDASVREVFSDRDLLREAGLIAPEMVEFGYGFGRGLLSVEEFSFCLENW</sequence>
<name>A0A1J5EBS9_9BACT</name>
<keyword evidence="8" id="KW-0472">Membrane</keyword>
<comment type="caution">
    <text evidence="10">The sequence shown here is derived from an EMBL/GenBank/DDBJ whole genome shotgun (WGS) entry which is preliminary data.</text>
</comment>
<dbReference type="SMART" id="SM00382">
    <property type="entry name" value="AAA"/>
    <property type="match status" value="2"/>
</dbReference>
<dbReference type="GO" id="GO:0005524">
    <property type="term" value="F:ATP binding"/>
    <property type="evidence" value="ECO:0007669"/>
    <property type="project" value="UniProtKB-KW"/>
</dbReference>
<dbReference type="InterPro" id="IPR050095">
    <property type="entry name" value="ECF_ABC_transporter_ATP-bd"/>
</dbReference>
<dbReference type="NCBIfam" id="NF010167">
    <property type="entry name" value="PRK13648.1"/>
    <property type="match status" value="2"/>
</dbReference>
<organism evidence="10 11">
    <name type="scientific">Candidatus Desantisbacteria bacterium CG2_30_40_21</name>
    <dbReference type="NCBI Taxonomy" id="1817895"/>
    <lineage>
        <taxon>Bacteria</taxon>
        <taxon>Candidatus Desantisiibacteriota</taxon>
    </lineage>
</organism>
<keyword evidence="5" id="KW-0547">Nucleotide-binding</keyword>
<comment type="subcellular location">
    <subcellularLocation>
        <location evidence="1">Cell membrane</location>
    </subcellularLocation>
</comment>
<keyword evidence="7" id="KW-1278">Translocase</keyword>